<dbReference type="CDD" id="cd06464">
    <property type="entry name" value="ACD_sHsps-like"/>
    <property type="match status" value="1"/>
</dbReference>
<dbReference type="SUPFAM" id="SSF49764">
    <property type="entry name" value="HSP20-like chaperones"/>
    <property type="match status" value="1"/>
</dbReference>
<sequence>MAALRALRTMRDRRLGRLPLYEEISPSARWTDDAGGRSLIIDLPEFKKEEVNLEVDGSENVTIKGRHSLGNNRFRRFSMTVKVPENTDVKGIAGNLEGASYTVVFPKMAVAEAVQEARPGDDEGRDKDGGVEDTEPEQKQGGDGGRSELSGRKDEGQEAVLDNEASKVVENAVAGSPPAAAAVATTVEQTSVVETGEKEAVTATTDAEIPTDKTETISAPMEKTLETELPEAEKAAQTLDSPTAVPQISTKMEQTATQEPENAQQAETEMKPAETASPEQESSINSESRAVKASENATNRMDPAQPLPEISGLSEIPKIAESPTPKTATILSRDKTKLAVNNEGQEHEGVKHGGGLLQNVLEKINEHKACIISVILAFSMGILISRKIHS</sequence>
<reference evidence="5" key="1">
    <citation type="submission" date="2021-01" db="UniProtKB">
        <authorList>
            <consortium name="EnsemblPlants"/>
        </authorList>
    </citation>
    <scope>IDENTIFICATION</scope>
</reference>
<evidence type="ECO:0000256" key="2">
    <source>
        <dbReference type="RuleBase" id="RU003616"/>
    </source>
</evidence>
<proteinExistence type="inferred from homology"/>
<evidence type="ECO:0000256" key="3">
    <source>
        <dbReference type="SAM" id="MobiDB-lite"/>
    </source>
</evidence>
<feature type="region of interest" description="Disordered" evidence="3">
    <location>
        <begin position="252"/>
        <end position="310"/>
    </location>
</feature>
<name>A0A7N0V0N0_KALFE</name>
<dbReference type="InterPro" id="IPR008978">
    <property type="entry name" value="HSP20-like_chaperone"/>
</dbReference>
<dbReference type="Pfam" id="PF00011">
    <property type="entry name" value="HSP20"/>
    <property type="match status" value="1"/>
</dbReference>
<evidence type="ECO:0000256" key="1">
    <source>
        <dbReference type="PROSITE-ProRule" id="PRU00285"/>
    </source>
</evidence>
<evidence type="ECO:0000313" key="5">
    <source>
        <dbReference type="EnsemblPlants" id="Kaladp0095s0773.1.v1.1"/>
    </source>
</evidence>
<feature type="compositionally biased region" description="Polar residues" evidence="3">
    <location>
        <begin position="252"/>
        <end position="267"/>
    </location>
</feature>
<comment type="similarity">
    <text evidence="1 2">Belongs to the small heat shock protein (HSP20) family.</text>
</comment>
<evidence type="ECO:0000259" key="4">
    <source>
        <dbReference type="PROSITE" id="PS01031"/>
    </source>
</evidence>
<evidence type="ECO:0000313" key="6">
    <source>
        <dbReference type="Proteomes" id="UP000594263"/>
    </source>
</evidence>
<feature type="region of interest" description="Disordered" evidence="3">
    <location>
        <begin position="115"/>
        <end position="159"/>
    </location>
</feature>
<feature type="compositionally biased region" description="Polar residues" evidence="3">
    <location>
        <begin position="277"/>
        <end position="288"/>
    </location>
</feature>
<dbReference type="PROSITE" id="PS01031">
    <property type="entry name" value="SHSP"/>
    <property type="match status" value="1"/>
</dbReference>
<feature type="region of interest" description="Disordered" evidence="3">
    <location>
        <begin position="192"/>
        <end position="217"/>
    </location>
</feature>
<dbReference type="OMA" id="CIGFARE"/>
<organism evidence="5 6">
    <name type="scientific">Kalanchoe fedtschenkoi</name>
    <name type="common">Lavender scallops</name>
    <name type="synonym">South American air plant</name>
    <dbReference type="NCBI Taxonomy" id="63787"/>
    <lineage>
        <taxon>Eukaryota</taxon>
        <taxon>Viridiplantae</taxon>
        <taxon>Streptophyta</taxon>
        <taxon>Embryophyta</taxon>
        <taxon>Tracheophyta</taxon>
        <taxon>Spermatophyta</taxon>
        <taxon>Magnoliopsida</taxon>
        <taxon>eudicotyledons</taxon>
        <taxon>Gunneridae</taxon>
        <taxon>Pentapetalae</taxon>
        <taxon>Saxifragales</taxon>
        <taxon>Crassulaceae</taxon>
        <taxon>Kalanchoe</taxon>
    </lineage>
</organism>
<dbReference type="AlphaFoldDB" id="A0A7N0V0N0"/>
<keyword evidence="6" id="KW-1185">Reference proteome</keyword>
<feature type="domain" description="SHSP" evidence="4">
    <location>
        <begin position="19"/>
        <end position="123"/>
    </location>
</feature>
<dbReference type="Gramene" id="Kaladp0095s0773.1.v1.1">
    <property type="protein sequence ID" value="Kaladp0095s0773.1.v1.1"/>
    <property type="gene ID" value="Kaladp0095s0773.v1.1"/>
</dbReference>
<feature type="compositionally biased region" description="Basic and acidic residues" evidence="3">
    <location>
        <begin position="118"/>
        <end position="156"/>
    </location>
</feature>
<dbReference type="Proteomes" id="UP000594263">
    <property type="component" value="Unplaced"/>
</dbReference>
<accession>A0A7N0V0N0</accession>
<protein>
    <recommendedName>
        <fullName evidence="4">SHSP domain-containing protein</fullName>
    </recommendedName>
</protein>
<dbReference type="EnsemblPlants" id="Kaladp0095s0773.1.v1.1">
    <property type="protein sequence ID" value="Kaladp0095s0773.1.v1.1"/>
    <property type="gene ID" value="Kaladp0095s0773.v1.1"/>
</dbReference>
<dbReference type="InterPro" id="IPR002068">
    <property type="entry name" value="A-crystallin/Hsp20_dom"/>
</dbReference>
<dbReference type="Gene3D" id="2.60.40.790">
    <property type="match status" value="1"/>
</dbReference>